<dbReference type="GeneID" id="1463770"/>
<organism evidence="1 2">
    <name type="scientific">Pyrobaculum aerophilum</name>
    <dbReference type="NCBI Taxonomy" id="13773"/>
    <lineage>
        <taxon>Archaea</taxon>
        <taxon>Thermoproteota</taxon>
        <taxon>Thermoprotei</taxon>
        <taxon>Thermoproteales</taxon>
        <taxon>Thermoproteaceae</taxon>
        <taxon>Pyrobaculum</taxon>
    </lineage>
</organism>
<dbReference type="AlphaFoldDB" id="A0A832T4D8"/>
<proteinExistence type="predicted"/>
<dbReference type="Proteomes" id="UP000651120">
    <property type="component" value="Unassembled WGS sequence"/>
</dbReference>
<comment type="caution">
    <text evidence="1">The sequence shown here is derived from an EMBL/GenBank/DDBJ whole genome shotgun (WGS) entry which is preliminary data.</text>
</comment>
<accession>A0A832T4D8</accession>
<gene>
    <name evidence="1" type="ORF">HA333_08420</name>
</gene>
<dbReference type="RefSeq" id="WP_128621531.1">
    <property type="nucleotide sequence ID" value="NZ_DAIOPL010000011.1"/>
</dbReference>
<dbReference type="EMBL" id="DUJP01000028">
    <property type="protein sequence ID" value="HII47449.1"/>
    <property type="molecule type" value="Genomic_DNA"/>
</dbReference>
<protein>
    <submittedName>
        <fullName evidence="1">Uncharacterized protein</fullName>
    </submittedName>
</protein>
<name>A0A832T4D8_9CREN</name>
<evidence type="ECO:0000313" key="2">
    <source>
        <dbReference type="Proteomes" id="UP000651120"/>
    </source>
</evidence>
<reference evidence="1" key="1">
    <citation type="journal article" date="2020" name="bioRxiv">
        <title>A rank-normalized archaeal taxonomy based on genome phylogeny resolves widespread incomplete and uneven classifications.</title>
        <authorList>
            <person name="Rinke C."/>
            <person name="Chuvochina M."/>
            <person name="Mussig A.J."/>
            <person name="Chaumeil P.-A."/>
            <person name="Waite D.W."/>
            <person name="Whitman W.B."/>
            <person name="Parks D.H."/>
            <person name="Hugenholtz P."/>
        </authorList>
    </citation>
    <scope>NUCLEOTIDE SEQUENCE</scope>
    <source>
        <strain evidence="1">UBA8839</strain>
    </source>
</reference>
<sequence>MRRALFIATTSLTRAGVEACVDFLEAIAPKLPEFWLPLPVELCRGRPVELGPLEGYLEPLLNLYYEVRANWRCYSSAEELKRREMAAVKLAALVLKARVYGRVDLREWDAYFSHTPRPPPKPSLVLGAPRGEEVVICGTYPPNPIEVAYEIWGQLAPTQRLELAKWIVKYIAFITESINLDEAYYKLLREGWLITYRTFKWNSPDLKR</sequence>
<evidence type="ECO:0000313" key="1">
    <source>
        <dbReference type="EMBL" id="HII47449.1"/>
    </source>
</evidence>